<protein>
    <submittedName>
        <fullName evidence="1">Uncharacterized protein</fullName>
    </submittedName>
</protein>
<keyword evidence="2" id="KW-1185">Reference proteome</keyword>
<evidence type="ECO:0000313" key="2">
    <source>
        <dbReference type="Proteomes" id="UP001314263"/>
    </source>
</evidence>
<gene>
    <name evidence="1" type="ORF">CVIRNUC_007756</name>
</gene>
<dbReference type="EMBL" id="CAUYUE010000010">
    <property type="protein sequence ID" value="CAK0784552.1"/>
    <property type="molecule type" value="Genomic_DNA"/>
</dbReference>
<comment type="caution">
    <text evidence="1">The sequence shown here is derived from an EMBL/GenBank/DDBJ whole genome shotgun (WGS) entry which is preliminary data.</text>
</comment>
<accession>A0AAV1ICU3</accession>
<sequence>MAWAIYTRSPAVCTGPSSELSQSLLLVDHTYNENTLQSLCATSRGLMAHFDWQDCCRKRQSESSAGLCSRGLSTIILHAGLCQRAASEEDASLQYSRLHSLSAKSILYAEPHAGRLYQG</sequence>
<reference evidence="1 2" key="1">
    <citation type="submission" date="2023-10" db="EMBL/GenBank/DDBJ databases">
        <authorList>
            <person name="Maclean D."/>
            <person name="Macfadyen A."/>
        </authorList>
    </citation>
    <scope>NUCLEOTIDE SEQUENCE [LARGE SCALE GENOMIC DNA]</scope>
</reference>
<organism evidence="1 2">
    <name type="scientific">Coccomyxa viridis</name>
    <dbReference type="NCBI Taxonomy" id="1274662"/>
    <lineage>
        <taxon>Eukaryota</taxon>
        <taxon>Viridiplantae</taxon>
        <taxon>Chlorophyta</taxon>
        <taxon>core chlorophytes</taxon>
        <taxon>Trebouxiophyceae</taxon>
        <taxon>Trebouxiophyceae incertae sedis</taxon>
        <taxon>Coccomyxaceae</taxon>
        <taxon>Coccomyxa</taxon>
    </lineage>
</organism>
<dbReference type="Proteomes" id="UP001314263">
    <property type="component" value="Unassembled WGS sequence"/>
</dbReference>
<dbReference type="AlphaFoldDB" id="A0AAV1ICU3"/>
<evidence type="ECO:0000313" key="1">
    <source>
        <dbReference type="EMBL" id="CAK0784552.1"/>
    </source>
</evidence>
<name>A0AAV1ICU3_9CHLO</name>
<proteinExistence type="predicted"/>